<reference evidence="2 3" key="1">
    <citation type="journal article" date="2018" name="Sci. Rep.">
        <title>Comparative genomics provides insights into the lifestyle and reveals functional heterogeneity of dark septate endophytic fungi.</title>
        <authorList>
            <person name="Knapp D.G."/>
            <person name="Nemeth J.B."/>
            <person name="Barry K."/>
            <person name="Hainaut M."/>
            <person name="Henrissat B."/>
            <person name="Johnson J."/>
            <person name="Kuo A."/>
            <person name="Lim J.H.P."/>
            <person name="Lipzen A."/>
            <person name="Nolan M."/>
            <person name="Ohm R.A."/>
            <person name="Tamas L."/>
            <person name="Grigoriev I.V."/>
            <person name="Spatafora J.W."/>
            <person name="Nagy L.G."/>
            <person name="Kovacs G.M."/>
        </authorList>
    </citation>
    <scope>NUCLEOTIDE SEQUENCE [LARGE SCALE GENOMIC DNA]</scope>
    <source>
        <strain evidence="2 3">DSE2036</strain>
    </source>
</reference>
<dbReference type="Proteomes" id="UP000244855">
    <property type="component" value="Unassembled WGS sequence"/>
</dbReference>
<keyword evidence="1" id="KW-0812">Transmembrane</keyword>
<organism evidence="2 3">
    <name type="scientific">Periconia macrospinosa</name>
    <dbReference type="NCBI Taxonomy" id="97972"/>
    <lineage>
        <taxon>Eukaryota</taxon>
        <taxon>Fungi</taxon>
        <taxon>Dikarya</taxon>
        <taxon>Ascomycota</taxon>
        <taxon>Pezizomycotina</taxon>
        <taxon>Dothideomycetes</taxon>
        <taxon>Pleosporomycetidae</taxon>
        <taxon>Pleosporales</taxon>
        <taxon>Massarineae</taxon>
        <taxon>Periconiaceae</taxon>
        <taxon>Periconia</taxon>
    </lineage>
</organism>
<sequence>MVKGGGADLRPRRAGIRLCVLAQERGVTQVRARYEGSGGRNHHTSHVMSFSFVHAFHSRYTRVWLHWYDLRYLWYDFIFCLWNKHSFLFPATRPMGGFIFVSKWLVGETAVRTFCCCCCCLSFLVGFIFWFVSVLEVVRGDRKITLIPNLILAWGWEGFFS</sequence>
<dbReference type="AlphaFoldDB" id="A0A2V1E5D2"/>
<gene>
    <name evidence="2" type="ORF">DM02DRAFT_145456</name>
</gene>
<dbReference type="EMBL" id="KZ805318">
    <property type="protein sequence ID" value="PVI04874.1"/>
    <property type="molecule type" value="Genomic_DNA"/>
</dbReference>
<keyword evidence="1" id="KW-0472">Membrane</keyword>
<keyword evidence="1" id="KW-1133">Transmembrane helix</keyword>
<evidence type="ECO:0000256" key="1">
    <source>
        <dbReference type="SAM" id="Phobius"/>
    </source>
</evidence>
<evidence type="ECO:0000313" key="3">
    <source>
        <dbReference type="Proteomes" id="UP000244855"/>
    </source>
</evidence>
<feature type="transmembrane region" description="Helical" evidence="1">
    <location>
        <begin position="111"/>
        <end position="135"/>
    </location>
</feature>
<accession>A0A2V1E5D2</accession>
<evidence type="ECO:0000313" key="2">
    <source>
        <dbReference type="EMBL" id="PVI04874.1"/>
    </source>
</evidence>
<name>A0A2V1E5D2_9PLEO</name>
<protein>
    <recommendedName>
        <fullName evidence="4">Transmembrane protein</fullName>
    </recommendedName>
</protein>
<proteinExistence type="predicted"/>
<keyword evidence="3" id="KW-1185">Reference proteome</keyword>
<evidence type="ECO:0008006" key="4">
    <source>
        <dbReference type="Google" id="ProtNLM"/>
    </source>
</evidence>